<feature type="compositionally biased region" description="Polar residues" evidence="1">
    <location>
        <begin position="31"/>
        <end position="41"/>
    </location>
</feature>
<dbReference type="InterPro" id="IPR035897">
    <property type="entry name" value="Toll_tir_struct_dom_sf"/>
</dbReference>
<evidence type="ECO:0000256" key="1">
    <source>
        <dbReference type="SAM" id="MobiDB-lite"/>
    </source>
</evidence>
<sequence>MLHTAVNYCSLIEPIETASQAKPTSVGRVTLSGSSSQTSAMATPEVNPYEGRHPESFCKESGGSGQVQAGSGGVWTRLFESDDCKRELRMVVDLGVDQCRFLYLPVFMWSTPGWVREAALNAFGSRFADKVTSGVGIRHYGEVIQEMTKTEDMTISQVCKAIADCLRPAPKDVAPAAPNVPATARTQEQAKAAIQMELEYSKLQPSLDVIVAYKNKYGEDNLVEPIDCANWYRRGVDEQLDKNNQLKGDCFNSPKRTGRYLKIDEHGDDGEDGPATRAWIRKLAKIGTACKYCKRARGLAGPHVPATARTPEQDRTPSPQTPMEDAEVAASSMALPNSSRGYQTASCRRVVIYHAPEDRESIAEPLCAALSDCAITAVADQDESALGQSISQTMPQNVRSAHGAIALLSEQILCGDSLAKGGLHHKDHYQSGTLDKQTLETLIHKIVQAAKTW</sequence>
<reference evidence="2 3" key="1">
    <citation type="journal article" date="2024" name="Nat. Commun.">
        <title>Phylogenomics reveals the evolutionary origins of lichenization in chlorophyte algae.</title>
        <authorList>
            <person name="Puginier C."/>
            <person name="Libourel C."/>
            <person name="Otte J."/>
            <person name="Skaloud P."/>
            <person name="Haon M."/>
            <person name="Grisel S."/>
            <person name="Petersen M."/>
            <person name="Berrin J.G."/>
            <person name="Delaux P.M."/>
            <person name="Dal Grande F."/>
            <person name="Keller J."/>
        </authorList>
    </citation>
    <scope>NUCLEOTIDE SEQUENCE [LARGE SCALE GENOMIC DNA]</scope>
    <source>
        <strain evidence="2 3">SAG 2043</strain>
    </source>
</reference>
<name>A0AAW1P9P5_9CHLO</name>
<organism evidence="2 3">
    <name type="scientific">[Myrmecia] bisecta</name>
    <dbReference type="NCBI Taxonomy" id="41462"/>
    <lineage>
        <taxon>Eukaryota</taxon>
        <taxon>Viridiplantae</taxon>
        <taxon>Chlorophyta</taxon>
        <taxon>core chlorophytes</taxon>
        <taxon>Trebouxiophyceae</taxon>
        <taxon>Trebouxiales</taxon>
        <taxon>Trebouxiaceae</taxon>
        <taxon>Myrmecia</taxon>
    </lineage>
</organism>
<accession>A0AAW1P9P5</accession>
<comment type="caution">
    <text evidence="2">The sequence shown here is derived from an EMBL/GenBank/DDBJ whole genome shotgun (WGS) entry which is preliminary data.</text>
</comment>
<protein>
    <recommendedName>
        <fullName evidence="4">TIR domain-containing protein</fullName>
    </recommendedName>
</protein>
<proteinExistence type="predicted"/>
<keyword evidence="3" id="KW-1185">Reference proteome</keyword>
<dbReference type="SUPFAM" id="SSF52200">
    <property type="entry name" value="Toll/Interleukin receptor TIR domain"/>
    <property type="match status" value="1"/>
</dbReference>
<dbReference type="Gene3D" id="3.40.50.10140">
    <property type="entry name" value="Toll/interleukin-1 receptor homology (TIR) domain"/>
    <property type="match status" value="1"/>
</dbReference>
<feature type="region of interest" description="Disordered" evidence="1">
    <location>
        <begin position="26"/>
        <end position="50"/>
    </location>
</feature>
<dbReference type="EMBL" id="JALJOR010000015">
    <property type="protein sequence ID" value="KAK9805577.1"/>
    <property type="molecule type" value="Genomic_DNA"/>
</dbReference>
<dbReference type="AlphaFoldDB" id="A0AAW1P9P5"/>
<evidence type="ECO:0000313" key="3">
    <source>
        <dbReference type="Proteomes" id="UP001489004"/>
    </source>
</evidence>
<gene>
    <name evidence="2" type="ORF">WJX72_006081</name>
</gene>
<evidence type="ECO:0000313" key="2">
    <source>
        <dbReference type="EMBL" id="KAK9805577.1"/>
    </source>
</evidence>
<evidence type="ECO:0008006" key="4">
    <source>
        <dbReference type="Google" id="ProtNLM"/>
    </source>
</evidence>
<feature type="region of interest" description="Disordered" evidence="1">
    <location>
        <begin position="301"/>
        <end position="323"/>
    </location>
</feature>
<dbReference type="Proteomes" id="UP001489004">
    <property type="component" value="Unassembled WGS sequence"/>
</dbReference>